<evidence type="ECO:0000256" key="5">
    <source>
        <dbReference type="ARBA" id="ARBA00023242"/>
    </source>
</evidence>
<evidence type="ECO:0000313" key="9">
    <source>
        <dbReference type="Proteomes" id="UP000277580"/>
    </source>
</evidence>
<evidence type="ECO:0000256" key="2">
    <source>
        <dbReference type="ARBA" id="ARBA00023015"/>
    </source>
</evidence>
<keyword evidence="9" id="KW-1185">Reference proteome</keyword>
<keyword evidence="4" id="KW-0804">Transcription</keyword>
<keyword evidence="5" id="KW-0539">Nucleus</keyword>
<dbReference type="GO" id="GO:0005634">
    <property type="term" value="C:nucleus"/>
    <property type="evidence" value="ECO:0007669"/>
    <property type="project" value="UniProtKB-SubCell"/>
</dbReference>
<evidence type="ECO:0000313" key="8">
    <source>
        <dbReference type="EMBL" id="RPB10040.1"/>
    </source>
</evidence>
<proteinExistence type="predicted"/>
<name>A0A3N4KHR4_9PEZI</name>
<evidence type="ECO:0000259" key="7">
    <source>
        <dbReference type="Pfam" id="PF00319"/>
    </source>
</evidence>
<gene>
    <name evidence="8" type="ORF">P167DRAFT_537971</name>
</gene>
<feature type="compositionally biased region" description="Polar residues" evidence="6">
    <location>
        <begin position="134"/>
        <end position="152"/>
    </location>
</feature>
<dbReference type="Proteomes" id="UP000277580">
    <property type="component" value="Unassembled WGS sequence"/>
</dbReference>
<reference evidence="8 9" key="1">
    <citation type="journal article" date="2018" name="Nat. Ecol. Evol.">
        <title>Pezizomycetes genomes reveal the molecular basis of ectomycorrhizal truffle lifestyle.</title>
        <authorList>
            <person name="Murat C."/>
            <person name="Payen T."/>
            <person name="Noel B."/>
            <person name="Kuo A."/>
            <person name="Morin E."/>
            <person name="Chen J."/>
            <person name="Kohler A."/>
            <person name="Krizsan K."/>
            <person name="Balestrini R."/>
            <person name="Da Silva C."/>
            <person name="Montanini B."/>
            <person name="Hainaut M."/>
            <person name="Levati E."/>
            <person name="Barry K.W."/>
            <person name="Belfiori B."/>
            <person name="Cichocki N."/>
            <person name="Clum A."/>
            <person name="Dockter R.B."/>
            <person name="Fauchery L."/>
            <person name="Guy J."/>
            <person name="Iotti M."/>
            <person name="Le Tacon F."/>
            <person name="Lindquist E.A."/>
            <person name="Lipzen A."/>
            <person name="Malagnac F."/>
            <person name="Mello A."/>
            <person name="Molinier V."/>
            <person name="Miyauchi S."/>
            <person name="Poulain J."/>
            <person name="Riccioni C."/>
            <person name="Rubini A."/>
            <person name="Sitrit Y."/>
            <person name="Splivallo R."/>
            <person name="Traeger S."/>
            <person name="Wang M."/>
            <person name="Zifcakova L."/>
            <person name="Wipf D."/>
            <person name="Zambonelli A."/>
            <person name="Paolocci F."/>
            <person name="Nowrousian M."/>
            <person name="Ottonello S."/>
            <person name="Baldrian P."/>
            <person name="Spatafora J.W."/>
            <person name="Henrissat B."/>
            <person name="Nagy L.G."/>
            <person name="Aury J.M."/>
            <person name="Wincker P."/>
            <person name="Grigoriev I.V."/>
            <person name="Bonfante P."/>
            <person name="Martin F.M."/>
        </authorList>
    </citation>
    <scope>NUCLEOTIDE SEQUENCE [LARGE SCALE GENOMIC DNA]</scope>
    <source>
        <strain evidence="8 9">CCBAS932</strain>
    </source>
</reference>
<evidence type="ECO:0000256" key="1">
    <source>
        <dbReference type="ARBA" id="ARBA00004123"/>
    </source>
</evidence>
<dbReference type="Pfam" id="PF00319">
    <property type="entry name" value="SRF-TF"/>
    <property type="match status" value="1"/>
</dbReference>
<dbReference type="GO" id="GO:0045944">
    <property type="term" value="P:positive regulation of transcription by RNA polymerase II"/>
    <property type="evidence" value="ECO:0007669"/>
    <property type="project" value="UniProtKB-ARBA"/>
</dbReference>
<dbReference type="GO" id="GO:0003677">
    <property type="term" value="F:DNA binding"/>
    <property type="evidence" value="ECO:0007669"/>
    <property type="project" value="UniProtKB-KW"/>
</dbReference>
<evidence type="ECO:0000256" key="4">
    <source>
        <dbReference type="ARBA" id="ARBA00023163"/>
    </source>
</evidence>
<accession>A0A3N4KHR4</accession>
<feature type="domain" description="MADS-box" evidence="7">
    <location>
        <begin position="17"/>
        <end position="47"/>
    </location>
</feature>
<feature type="region of interest" description="Disordered" evidence="6">
    <location>
        <begin position="69"/>
        <end position="152"/>
    </location>
</feature>
<dbReference type="InterPro" id="IPR002100">
    <property type="entry name" value="TF_MADSbox"/>
</dbReference>
<evidence type="ECO:0000256" key="3">
    <source>
        <dbReference type="ARBA" id="ARBA00023125"/>
    </source>
</evidence>
<dbReference type="GO" id="GO:0046983">
    <property type="term" value="F:protein dimerization activity"/>
    <property type="evidence" value="ECO:0007669"/>
    <property type="project" value="InterPro"/>
</dbReference>
<comment type="subcellular location">
    <subcellularLocation>
        <location evidence="1">Nucleus</location>
    </subcellularLocation>
</comment>
<dbReference type="AlphaFoldDB" id="A0A3N4KHR4"/>
<dbReference type="EMBL" id="ML119146">
    <property type="protein sequence ID" value="RPB10040.1"/>
    <property type="molecule type" value="Genomic_DNA"/>
</dbReference>
<dbReference type="InterPro" id="IPR036879">
    <property type="entry name" value="TF_MADSbox_sf"/>
</dbReference>
<organism evidence="8 9">
    <name type="scientific">Morchella conica CCBAS932</name>
    <dbReference type="NCBI Taxonomy" id="1392247"/>
    <lineage>
        <taxon>Eukaryota</taxon>
        <taxon>Fungi</taxon>
        <taxon>Dikarya</taxon>
        <taxon>Ascomycota</taxon>
        <taxon>Pezizomycotina</taxon>
        <taxon>Pezizomycetes</taxon>
        <taxon>Pezizales</taxon>
        <taxon>Morchellaceae</taxon>
        <taxon>Morchella</taxon>
    </lineage>
</organism>
<dbReference type="SUPFAM" id="SSF55455">
    <property type="entry name" value="SRF-like"/>
    <property type="match status" value="1"/>
</dbReference>
<feature type="compositionally biased region" description="Pro residues" evidence="6">
    <location>
        <begin position="120"/>
        <end position="129"/>
    </location>
</feature>
<feature type="compositionally biased region" description="Low complexity" evidence="6">
    <location>
        <begin position="99"/>
        <end position="110"/>
    </location>
</feature>
<sequence>MGKVIFTTRKGAPDFNLQRKFNRRCQTLFTKASELVYLSQADVYVVVQFPGARTRARVFLSSEGFTPLPLPELKKKNPPPEVYTAAGKDGLAPSGQAESRGGSRCGSRSGTPDPLGWSLAPPPRLPSPLPMTATACSSDGTFATNPSNSLSS</sequence>
<protein>
    <recommendedName>
        <fullName evidence="7">MADS-box domain-containing protein</fullName>
    </recommendedName>
</protein>
<dbReference type="Gene3D" id="3.40.1810.10">
    <property type="entry name" value="Transcription factor, MADS-box"/>
    <property type="match status" value="1"/>
</dbReference>
<keyword evidence="3" id="KW-0238">DNA-binding</keyword>
<evidence type="ECO:0000256" key="6">
    <source>
        <dbReference type="SAM" id="MobiDB-lite"/>
    </source>
</evidence>
<dbReference type="InParanoid" id="A0A3N4KHR4"/>
<keyword evidence="2" id="KW-0805">Transcription regulation</keyword>